<dbReference type="PROSITE" id="PS00530">
    <property type="entry name" value="RNASE_T2_1"/>
    <property type="match status" value="1"/>
</dbReference>
<dbReference type="PANTHER" id="PTHR11240">
    <property type="entry name" value="RIBONUCLEASE T2"/>
    <property type="match status" value="1"/>
</dbReference>
<comment type="caution">
    <text evidence="4">The sequence shown here is derived from an EMBL/GenBank/DDBJ whole genome shotgun (WGS) entry which is preliminary data.</text>
</comment>
<evidence type="ECO:0000256" key="1">
    <source>
        <dbReference type="ARBA" id="ARBA00007469"/>
    </source>
</evidence>
<keyword evidence="5" id="KW-1185">Reference proteome</keyword>
<sequence length="219" mass="24673">MAHMKIGKIKMHRLFALLGLMATPLSAQDRAGEFDYYVMSLSWSANWCALEGDARNSPQCDPAAEFGWILHGLWPQYERGYPADCATSERPPSRSDTAAMADIMGTSGLAWHQWRKHGVCSGLSSDDYYALSREAYARITRPDVFRALNREVTLPASLIEEAFLEENPTLEADQITITCKSGYIQEARICLTRDLDFRDCGQDVIRDCSMTDAQFDPMR</sequence>
<evidence type="ECO:0000256" key="2">
    <source>
        <dbReference type="RuleBase" id="RU004328"/>
    </source>
</evidence>
<dbReference type="CDD" id="cd01062">
    <property type="entry name" value="RNase_T2_prok"/>
    <property type="match status" value="1"/>
</dbReference>
<dbReference type="InterPro" id="IPR039378">
    <property type="entry name" value="RNase_T2_prok"/>
</dbReference>
<protein>
    <submittedName>
        <fullName evidence="4">Ribonuclease T2</fullName>
    </submittedName>
</protein>
<proteinExistence type="inferred from homology"/>
<organism evidence="4 5">
    <name type="scientific">Yoonia maricola</name>
    <dbReference type="NCBI Taxonomy" id="420999"/>
    <lineage>
        <taxon>Bacteria</taxon>
        <taxon>Pseudomonadati</taxon>
        <taxon>Pseudomonadota</taxon>
        <taxon>Alphaproteobacteria</taxon>
        <taxon>Rhodobacterales</taxon>
        <taxon>Paracoccaceae</taxon>
        <taxon>Yoonia</taxon>
    </lineage>
</organism>
<dbReference type="InterPro" id="IPR018188">
    <property type="entry name" value="RNase_T2_His_AS_1"/>
</dbReference>
<name>A0A2M8W2P4_9RHOB</name>
<accession>A0A2M8W2P4</accession>
<dbReference type="AlphaFoldDB" id="A0A2M8W2P4"/>
<dbReference type="InterPro" id="IPR001568">
    <property type="entry name" value="RNase_T2-like"/>
</dbReference>
<dbReference type="PANTHER" id="PTHR11240:SF22">
    <property type="entry name" value="RIBONUCLEASE T2"/>
    <property type="match status" value="1"/>
</dbReference>
<dbReference type="GO" id="GO:0033897">
    <property type="term" value="F:ribonuclease T2 activity"/>
    <property type="evidence" value="ECO:0007669"/>
    <property type="project" value="InterPro"/>
</dbReference>
<evidence type="ECO:0000313" key="4">
    <source>
        <dbReference type="EMBL" id="PJI85191.1"/>
    </source>
</evidence>
<evidence type="ECO:0000313" key="5">
    <source>
        <dbReference type="Proteomes" id="UP000228531"/>
    </source>
</evidence>
<feature type="signal peptide" evidence="3">
    <location>
        <begin position="1"/>
        <end position="27"/>
    </location>
</feature>
<dbReference type="GO" id="GO:0003723">
    <property type="term" value="F:RNA binding"/>
    <property type="evidence" value="ECO:0007669"/>
    <property type="project" value="InterPro"/>
</dbReference>
<dbReference type="Proteomes" id="UP000228531">
    <property type="component" value="Unassembled WGS sequence"/>
</dbReference>
<keyword evidence="3" id="KW-0732">Signal</keyword>
<dbReference type="GO" id="GO:0006401">
    <property type="term" value="P:RNA catabolic process"/>
    <property type="evidence" value="ECO:0007669"/>
    <property type="project" value="TreeGrafter"/>
</dbReference>
<comment type="similarity">
    <text evidence="1 2">Belongs to the RNase T2 family.</text>
</comment>
<evidence type="ECO:0000256" key="3">
    <source>
        <dbReference type="SAM" id="SignalP"/>
    </source>
</evidence>
<dbReference type="Pfam" id="PF00445">
    <property type="entry name" value="Ribonuclease_T2"/>
    <property type="match status" value="1"/>
</dbReference>
<dbReference type="EMBL" id="PGTY01000003">
    <property type="protein sequence ID" value="PJI85191.1"/>
    <property type="molecule type" value="Genomic_DNA"/>
</dbReference>
<feature type="chain" id="PRO_5014657083" evidence="3">
    <location>
        <begin position="28"/>
        <end position="219"/>
    </location>
</feature>
<reference evidence="4 5" key="1">
    <citation type="submission" date="2017-11" db="EMBL/GenBank/DDBJ databases">
        <title>Genomic Encyclopedia of Archaeal and Bacterial Type Strains, Phase II (KMG-II): From Individual Species to Whole Genera.</title>
        <authorList>
            <person name="Goeker M."/>
        </authorList>
    </citation>
    <scope>NUCLEOTIDE SEQUENCE [LARGE SCALE GENOMIC DNA]</scope>
    <source>
        <strain evidence="4 5">DSM 29128</strain>
    </source>
</reference>
<gene>
    <name evidence="4" type="ORF">BC777_3191</name>
</gene>
<dbReference type="SUPFAM" id="SSF55895">
    <property type="entry name" value="Ribonuclease Rh-like"/>
    <property type="match status" value="1"/>
</dbReference>
<dbReference type="InterPro" id="IPR036430">
    <property type="entry name" value="RNase_T2-like_sf"/>
</dbReference>
<dbReference type="Gene3D" id="3.90.730.10">
    <property type="entry name" value="Ribonuclease T2-like"/>
    <property type="match status" value="1"/>
</dbReference>